<dbReference type="OMA" id="FGERREC"/>
<protein>
    <submittedName>
        <fullName evidence="2">Uncharacterized protein</fullName>
    </submittedName>
</protein>
<sequence>MTTTTAQPAAAPVPAKPAATRWEQAIIGLMLALMLVPSLVCYAIYGHHFFVPDSFTRLTHTPEEWQAMLRNRTVVFIGGPHRGGTSVLWEMLARHPAISAFGSTRETGSDHSEGMFVQSVYPRFGIGHEFNRGREGGKGGSAWRPTGLGRYALGPEADVHWTEEHPSVGAPKQAQLLNEFGRFWELSDKPVLLEKSPPNAVLSRYLQALLNVGNPGWAPVPPTFGGVQSVARFIFISRHPLANAYAHRAQGSCRDERLAVLIANWLAVHEYLEADAPRLQFVRRLRLEDLAASPHAAEEAIGALWAFLSLPPAPEMAAAAARSVRADPNGKYIAQHCESMRAEPRARAAFERAAAELNERVRAISVTGDAAGRYDLLDDDWRCAGLPPLADALEAQRAELEAAAALKDEN</sequence>
<name>A0A8J6BZN1_DIALT</name>
<dbReference type="OrthoDB" id="193688at2759"/>
<dbReference type="Proteomes" id="UP000751190">
    <property type="component" value="Unassembled WGS sequence"/>
</dbReference>
<keyword evidence="3" id="KW-1185">Reference proteome</keyword>
<keyword evidence="1" id="KW-1133">Transmembrane helix</keyword>
<evidence type="ECO:0000313" key="3">
    <source>
        <dbReference type="Proteomes" id="UP000751190"/>
    </source>
</evidence>
<evidence type="ECO:0000256" key="1">
    <source>
        <dbReference type="SAM" id="Phobius"/>
    </source>
</evidence>
<dbReference type="AlphaFoldDB" id="A0A8J6BZN1"/>
<dbReference type="SUPFAM" id="SSF52540">
    <property type="entry name" value="P-loop containing nucleoside triphosphate hydrolases"/>
    <property type="match status" value="1"/>
</dbReference>
<dbReference type="EMBL" id="JAGTXO010000079">
    <property type="protein sequence ID" value="KAG8457162.1"/>
    <property type="molecule type" value="Genomic_DNA"/>
</dbReference>
<organism evidence="2 3">
    <name type="scientific">Diacronema lutheri</name>
    <name type="common">Unicellular marine alga</name>
    <name type="synonym">Monochrysis lutheri</name>
    <dbReference type="NCBI Taxonomy" id="2081491"/>
    <lineage>
        <taxon>Eukaryota</taxon>
        <taxon>Haptista</taxon>
        <taxon>Haptophyta</taxon>
        <taxon>Pavlovophyceae</taxon>
        <taxon>Pavlovales</taxon>
        <taxon>Pavlovaceae</taxon>
        <taxon>Diacronema</taxon>
    </lineage>
</organism>
<dbReference type="InterPro" id="IPR027417">
    <property type="entry name" value="P-loop_NTPase"/>
</dbReference>
<proteinExistence type="predicted"/>
<keyword evidence="1" id="KW-0812">Transmembrane</keyword>
<accession>A0A8J6BZN1</accession>
<evidence type="ECO:0000313" key="2">
    <source>
        <dbReference type="EMBL" id="KAG8457162.1"/>
    </source>
</evidence>
<dbReference type="Gene3D" id="3.40.50.300">
    <property type="entry name" value="P-loop containing nucleotide triphosphate hydrolases"/>
    <property type="match status" value="1"/>
</dbReference>
<feature type="transmembrane region" description="Helical" evidence="1">
    <location>
        <begin position="25"/>
        <end position="45"/>
    </location>
</feature>
<reference evidence="2" key="1">
    <citation type="submission" date="2021-05" db="EMBL/GenBank/DDBJ databases">
        <title>The genome of the haptophyte Pavlova lutheri (Diacronema luteri, Pavlovales) - a model for lipid biosynthesis in eukaryotic algae.</title>
        <authorList>
            <person name="Hulatt C.J."/>
            <person name="Posewitz M.C."/>
        </authorList>
    </citation>
    <scope>NUCLEOTIDE SEQUENCE</scope>
    <source>
        <strain evidence="2">NIVA-4/92</strain>
    </source>
</reference>
<gene>
    <name evidence="2" type="ORF">KFE25_004379</name>
</gene>
<comment type="caution">
    <text evidence="2">The sequence shown here is derived from an EMBL/GenBank/DDBJ whole genome shotgun (WGS) entry which is preliminary data.</text>
</comment>
<keyword evidence="1" id="KW-0472">Membrane</keyword>